<dbReference type="SUPFAM" id="SSF50800">
    <property type="entry name" value="PK beta-barrel domain-like"/>
    <property type="match status" value="1"/>
</dbReference>
<dbReference type="InterPro" id="IPR011037">
    <property type="entry name" value="Pyrv_Knase-like_insert_dom_sf"/>
</dbReference>
<evidence type="ECO:0000313" key="2">
    <source>
        <dbReference type="EMBL" id="OGD55637.1"/>
    </source>
</evidence>
<protein>
    <recommendedName>
        <fullName evidence="1">MOSC domain-containing protein</fullName>
    </recommendedName>
</protein>
<dbReference type="EMBL" id="MEZN01000039">
    <property type="protein sequence ID" value="OGD55637.1"/>
    <property type="molecule type" value="Genomic_DNA"/>
</dbReference>
<proteinExistence type="predicted"/>
<dbReference type="Gene3D" id="2.40.33.20">
    <property type="entry name" value="PK beta-barrel domain-like"/>
    <property type="match status" value="1"/>
</dbReference>
<dbReference type="GO" id="GO:0030170">
    <property type="term" value="F:pyridoxal phosphate binding"/>
    <property type="evidence" value="ECO:0007669"/>
    <property type="project" value="InterPro"/>
</dbReference>
<accession>A0A1F5DKC7</accession>
<name>A0A1F5DKC7_9BACT</name>
<organism evidence="2 3">
    <name type="scientific">Candidatus Beckwithbacteria bacterium RIFCSPHIGHO2_12_FULL_47_17</name>
    <dbReference type="NCBI Taxonomy" id="1797460"/>
    <lineage>
        <taxon>Bacteria</taxon>
        <taxon>Candidatus Beckwithiibacteriota</taxon>
    </lineage>
</organism>
<dbReference type="Pfam" id="PF03473">
    <property type="entry name" value="MOSC"/>
    <property type="match status" value="1"/>
</dbReference>
<sequence>MIEQTSVLVKAGLGIIGDRYAAREGTYSGKVATRKSGQKIGDEERQITFISLPGIGQANQILKAQGEQPFTMAETRRSVVVSISAEALNNLEKKRFRFGGIEFEGIEKCDPCKRPPRLAGRPKNKEHLFEDAFTDRGGLRARILNDGRLHAGDSLKLPSA</sequence>
<comment type="caution">
    <text evidence="2">The sequence shown here is derived from an EMBL/GenBank/DDBJ whole genome shotgun (WGS) entry which is preliminary data.</text>
</comment>
<dbReference type="InterPro" id="IPR005302">
    <property type="entry name" value="MoCF_Sase_C"/>
</dbReference>
<dbReference type="GO" id="GO:0030151">
    <property type="term" value="F:molybdenum ion binding"/>
    <property type="evidence" value="ECO:0007669"/>
    <property type="project" value="InterPro"/>
</dbReference>
<gene>
    <name evidence="2" type="ORF">A3E73_02070</name>
</gene>
<evidence type="ECO:0000259" key="1">
    <source>
        <dbReference type="PROSITE" id="PS51340"/>
    </source>
</evidence>
<feature type="domain" description="MOSC" evidence="1">
    <location>
        <begin position="2"/>
        <end position="158"/>
    </location>
</feature>
<reference evidence="2 3" key="1">
    <citation type="journal article" date="2016" name="Nat. Commun.">
        <title>Thousands of microbial genomes shed light on interconnected biogeochemical processes in an aquifer system.</title>
        <authorList>
            <person name="Anantharaman K."/>
            <person name="Brown C.T."/>
            <person name="Hug L.A."/>
            <person name="Sharon I."/>
            <person name="Castelle C.J."/>
            <person name="Probst A.J."/>
            <person name="Thomas B.C."/>
            <person name="Singh A."/>
            <person name="Wilkins M.J."/>
            <person name="Karaoz U."/>
            <person name="Brodie E.L."/>
            <person name="Williams K.H."/>
            <person name="Hubbard S.S."/>
            <person name="Banfield J.F."/>
        </authorList>
    </citation>
    <scope>NUCLEOTIDE SEQUENCE [LARGE SCALE GENOMIC DNA]</scope>
</reference>
<dbReference type="GO" id="GO:0003824">
    <property type="term" value="F:catalytic activity"/>
    <property type="evidence" value="ECO:0007669"/>
    <property type="project" value="InterPro"/>
</dbReference>
<dbReference type="AlphaFoldDB" id="A0A1F5DKC7"/>
<dbReference type="Proteomes" id="UP000176791">
    <property type="component" value="Unassembled WGS sequence"/>
</dbReference>
<dbReference type="PROSITE" id="PS51340">
    <property type="entry name" value="MOSC"/>
    <property type="match status" value="1"/>
</dbReference>
<evidence type="ECO:0000313" key="3">
    <source>
        <dbReference type="Proteomes" id="UP000176791"/>
    </source>
</evidence>